<evidence type="ECO:0000259" key="12">
    <source>
        <dbReference type="PROSITE" id="PS50011"/>
    </source>
</evidence>
<dbReference type="EC" id="2.7.11.1" evidence="2"/>
<evidence type="ECO:0000256" key="11">
    <source>
        <dbReference type="SAM" id="MobiDB-lite"/>
    </source>
</evidence>
<comment type="catalytic activity">
    <reaction evidence="9">
        <text>L-seryl-[protein] + ATP = O-phospho-L-seryl-[protein] + ADP + H(+)</text>
        <dbReference type="Rhea" id="RHEA:17989"/>
        <dbReference type="Rhea" id="RHEA-COMP:9863"/>
        <dbReference type="Rhea" id="RHEA-COMP:11604"/>
        <dbReference type="ChEBI" id="CHEBI:15378"/>
        <dbReference type="ChEBI" id="CHEBI:29999"/>
        <dbReference type="ChEBI" id="CHEBI:30616"/>
        <dbReference type="ChEBI" id="CHEBI:83421"/>
        <dbReference type="ChEBI" id="CHEBI:456216"/>
        <dbReference type="EC" id="2.7.11.1"/>
    </reaction>
</comment>
<evidence type="ECO:0000313" key="13">
    <source>
        <dbReference type="Ensembl" id="ENSCCRP00010028121.1"/>
    </source>
</evidence>
<dbReference type="SMART" id="SM00220">
    <property type="entry name" value="S_TKc"/>
    <property type="match status" value="1"/>
</dbReference>
<dbReference type="Pfam" id="PF00069">
    <property type="entry name" value="Pkinase"/>
    <property type="match status" value="1"/>
</dbReference>
<evidence type="ECO:0000256" key="3">
    <source>
        <dbReference type="ARBA" id="ARBA00022527"/>
    </source>
</evidence>
<evidence type="ECO:0000256" key="7">
    <source>
        <dbReference type="ARBA" id="ARBA00022840"/>
    </source>
</evidence>
<dbReference type="Gene3D" id="3.30.200.20">
    <property type="entry name" value="Phosphorylase Kinase, domain 1"/>
    <property type="match status" value="1"/>
</dbReference>
<dbReference type="FunFam" id="1.10.510.10:FF:000392">
    <property type="entry name" value="Pim proto-oncogene, serine/threonine kinase,-related 152"/>
    <property type="match status" value="1"/>
</dbReference>
<dbReference type="InterPro" id="IPR011009">
    <property type="entry name" value="Kinase-like_dom_sf"/>
</dbReference>
<dbReference type="PANTHER" id="PTHR22984:SF11">
    <property type="entry name" value="AURORA KINASE-RELATED"/>
    <property type="match status" value="1"/>
</dbReference>
<evidence type="ECO:0000256" key="10">
    <source>
        <dbReference type="PROSITE-ProRule" id="PRU10141"/>
    </source>
</evidence>
<keyword evidence="6" id="KW-0418">Kinase</keyword>
<dbReference type="FunFam" id="3.30.200.20:FF:000246">
    <property type="entry name" value="Pim proto-oncogene, serine/threonine kinase,-related 152"/>
    <property type="match status" value="1"/>
</dbReference>
<evidence type="ECO:0000256" key="4">
    <source>
        <dbReference type="ARBA" id="ARBA00022679"/>
    </source>
</evidence>
<evidence type="ECO:0000256" key="2">
    <source>
        <dbReference type="ARBA" id="ARBA00012513"/>
    </source>
</evidence>
<evidence type="ECO:0000256" key="5">
    <source>
        <dbReference type="ARBA" id="ARBA00022741"/>
    </source>
</evidence>
<feature type="compositionally biased region" description="Basic and acidic residues" evidence="11">
    <location>
        <begin position="38"/>
        <end position="49"/>
    </location>
</feature>
<dbReference type="Ensembl" id="ENSCCRT00010030848.1">
    <property type="protein sequence ID" value="ENSCCRP00010028121.1"/>
    <property type="gene ID" value="ENSCCRG00010012059.1"/>
</dbReference>
<protein>
    <recommendedName>
        <fullName evidence="2">non-specific serine/threonine protein kinase</fullName>
        <ecNumber evidence="2">2.7.11.1</ecNumber>
    </recommendedName>
</protein>
<dbReference type="Proteomes" id="UP000694427">
    <property type="component" value="Unplaced"/>
</dbReference>
<dbReference type="InterPro" id="IPR017441">
    <property type="entry name" value="Protein_kinase_ATP_BS"/>
</dbReference>
<dbReference type="InterPro" id="IPR008271">
    <property type="entry name" value="Ser/Thr_kinase_AS"/>
</dbReference>
<dbReference type="GO" id="GO:0005737">
    <property type="term" value="C:cytoplasm"/>
    <property type="evidence" value="ECO:0007669"/>
    <property type="project" value="TreeGrafter"/>
</dbReference>
<dbReference type="PANTHER" id="PTHR22984">
    <property type="entry name" value="SERINE/THREONINE-PROTEIN KINASE PIM"/>
    <property type="match status" value="1"/>
</dbReference>
<keyword evidence="4" id="KW-0808">Transferase</keyword>
<evidence type="ECO:0000256" key="6">
    <source>
        <dbReference type="ARBA" id="ARBA00022777"/>
    </source>
</evidence>
<proteinExistence type="inferred from homology"/>
<comment type="catalytic activity">
    <reaction evidence="8">
        <text>L-threonyl-[protein] + ATP = O-phospho-L-threonyl-[protein] + ADP + H(+)</text>
        <dbReference type="Rhea" id="RHEA:46608"/>
        <dbReference type="Rhea" id="RHEA-COMP:11060"/>
        <dbReference type="Rhea" id="RHEA-COMP:11605"/>
        <dbReference type="ChEBI" id="CHEBI:15378"/>
        <dbReference type="ChEBI" id="CHEBI:30013"/>
        <dbReference type="ChEBI" id="CHEBI:30616"/>
        <dbReference type="ChEBI" id="CHEBI:61977"/>
        <dbReference type="ChEBI" id="CHEBI:456216"/>
        <dbReference type="EC" id="2.7.11.1"/>
    </reaction>
</comment>
<keyword evidence="3" id="KW-0723">Serine/threonine-protein kinase</keyword>
<evidence type="ECO:0000256" key="8">
    <source>
        <dbReference type="ARBA" id="ARBA00047899"/>
    </source>
</evidence>
<evidence type="ECO:0000313" key="14">
    <source>
        <dbReference type="Proteomes" id="UP000694427"/>
    </source>
</evidence>
<dbReference type="GO" id="GO:0043066">
    <property type="term" value="P:negative regulation of apoptotic process"/>
    <property type="evidence" value="ECO:0007669"/>
    <property type="project" value="TreeGrafter"/>
</dbReference>
<dbReference type="InterPro" id="IPR051138">
    <property type="entry name" value="PIM_Ser/Thr_kinase"/>
</dbReference>
<comment type="similarity">
    <text evidence="1">Belongs to the protein kinase superfamily. CAMK Ser/Thr protein kinase family. PIM subfamily.</text>
</comment>
<feature type="domain" description="Protein kinase" evidence="12">
    <location>
        <begin position="456"/>
        <end position="711"/>
    </location>
</feature>
<reference evidence="13" key="1">
    <citation type="submission" date="2025-08" db="UniProtKB">
        <authorList>
            <consortium name="Ensembl"/>
        </authorList>
    </citation>
    <scope>IDENTIFICATION</scope>
</reference>
<keyword evidence="5 10" id="KW-0547">Nucleotide-binding</keyword>
<reference evidence="13" key="2">
    <citation type="submission" date="2025-09" db="UniProtKB">
        <authorList>
            <consortium name="Ensembl"/>
        </authorList>
    </citation>
    <scope>IDENTIFICATION</scope>
</reference>
<dbReference type="GO" id="GO:0005524">
    <property type="term" value="F:ATP binding"/>
    <property type="evidence" value="ECO:0007669"/>
    <property type="project" value="UniProtKB-UniRule"/>
</dbReference>
<evidence type="ECO:0000256" key="9">
    <source>
        <dbReference type="ARBA" id="ARBA00048679"/>
    </source>
</evidence>
<dbReference type="PROSITE" id="PS00107">
    <property type="entry name" value="PROTEIN_KINASE_ATP"/>
    <property type="match status" value="1"/>
</dbReference>
<keyword evidence="7 10" id="KW-0067">ATP-binding</keyword>
<keyword evidence="14" id="KW-1185">Reference proteome</keyword>
<dbReference type="GO" id="GO:0007346">
    <property type="term" value="P:regulation of mitotic cell cycle"/>
    <property type="evidence" value="ECO:0007669"/>
    <property type="project" value="TreeGrafter"/>
</dbReference>
<dbReference type="SUPFAM" id="SSF56112">
    <property type="entry name" value="Protein kinase-like (PK-like)"/>
    <property type="match status" value="1"/>
</dbReference>
<dbReference type="PROSITE" id="PS00108">
    <property type="entry name" value="PROTEIN_KINASE_ST"/>
    <property type="match status" value="1"/>
</dbReference>
<dbReference type="InterPro" id="IPR000719">
    <property type="entry name" value="Prot_kinase_dom"/>
</dbReference>
<dbReference type="GO" id="GO:0004674">
    <property type="term" value="F:protein serine/threonine kinase activity"/>
    <property type="evidence" value="ECO:0007669"/>
    <property type="project" value="UniProtKB-KW"/>
</dbReference>
<accession>A0A8C1QBH4</accession>
<feature type="binding site" evidence="10">
    <location>
        <position position="489"/>
    </location>
    <ligand>
        <name>ATP</name>
        <dbReference type="ChEBI" id="CHEBI:30616"/>
    </ligand>
</feature>
<organism evidence="13 14">
    <name type="scientific">Cyprinus carpio</name>
    <name type="common">Common carp</name>
    <dbReference type="NCBI Taxonomy" id="7962"/>
    <lineage>
        <taxon>Eukaryota</taxon>
        <taxon>Metazoa</taxon>
        <taxon>Chordata</taxon>
        <taxon>Craniata</taxon>
        <taxon>Vertebrata</taxon>
        <taxon>Euteleostomi</taxon>
        <taxon>Actinopterygii</taxon>
        <taxon>Neopterygii</taxon>
        <taxon>Teleostei</taxon>
        <taxon>Ostariophysi</taxon>
        <taxon>Cypriniformes</taxon>
        <taxon>Cyprinidae</taxon>
        <taxon>Cyprininae</taxon>
        <taxon>Cyprinus</taxon>
    </lineage>
</organism>
<name>A0A8C1QBH4_CYPCA</name>
<dbReference type="AlphaFoldDB" id="A0A8C1QBH4"/>
<dbReference type="Gene3D" id="1.10.510.10">
    <property type="entry name" value="Transferase(Phosphotransferase) domain 1"/>
    <property type="match status" value="1"/>
</dbReference>
<dbReference type="PROSITE" id="PS50011">
    <property type="entry name" value="PROTEIN_KINASE_DOM"/>
    <property type="match status" value="1"/>
</dbReference>
<sequence length="733" mass="78750">MGLLRKLLNRLCNLLNTTPVQEPQPHPGQVNETPVRACEVHGDSEAKREKSTRKRKRFWRWHSRRKMYSVAKTERQNLTHVAGTGTYRRHSQSIKEVVPIAEYQLEQEILQPAVLDSPGHSSADNDTDAPVPLSADGRFDSAVSLSVDQDINSAVSPKAERDVACAISTKVDGDVACAVSPKVDGDVACAVSTKVDGDVACAVSPKVDGDIVCAFSTKVDGDVACAVSPKVDGDVACAVSPKVDGDVACAVSPKVDGDIVCAFSTKVDGDVACAVSPKVDGDVACAVSTKVDGDVACAVSPKVDGDIVCAFSTKVDGDVACAVSPKVDGDVACAVSPKVDGDVACAVSPKVDGDVACAVSTKVDGDVACAVSPKVDGDIACAVSTKVDGDIACAVSTKVDKGIDSAGHAKKYKGIASAGRPKVDGGVASAVCTQVDGITNSVPAGELDKDHICCRYKFGGRLGEGGFGSVRKGIRLKDGLKVAVKYVRKTKRTTYITTAFHPKPLPLEIALAVMVNREPNCQCIIKLLDWQDDPDHYLIVMERLVPSMDMRTFLKCSGGILREQTAQYIMWQIIYAANFCCNRGIFHRDIKLANLIVNPTTLEIKLIDFGCGDLMKDSGYSTYSGTKPYFPPEYHDRGRYHAKPATVFSLGVLLFGMLHGRFPTAKDLHCLGNNRSVFAVSKECILFLWACLQRHPERRILLEQMLYDDWFVLGFPNGLPYNRNASNQHSHHR</sequence>
<feature type="region of interest" description="Disordered" evidence="11">
    <location>
        <begin position="18"/>
        <end position="54"/>
    </location>
</feature>
<evidence type="ECO:0000256" key="1">
    <source>
        <dbReference type="ARBA" id="ARBA00005505"/>
    </source>
</evidence>